<organism evidence="2 3">
    <name type="scientific">Lactococcus lactis subsp. lactis</name>
    <name type="common">Streptococcus lactis</name>
    <dbReference type="NCBI Taxonomy" id="1360"/>
    <lineage>
        <taxon>Bacteria</taxon>
        <taxon>Bacillati</taxon>
        <taxon>Bacillota</taxon>
        <taxon>Bacilli</taxon>
        <taxon>Lactobacillales</taxon>
        <taxon>Streptococcaceae</taxon>
        <taxon>Lactococcus</taxon>
    </lineage>
</organism>
<comment type="caution">
    <text evidence="2">The sequence shown here is derived from an EMBL/GenBank/DDBJ whole genome shotgun (WGS) entry which is preliminary data.</text>
</comment>
<dbReference type="Pfam" id="PF20275">
    <property type="entry name" value="CTD10"/>
    <property type="match status" value="1"/>
</dbReference>
<reference evidence="3" key="1">
    <citation type="submission" date="2016-08" db="EMBL/GenBank/DDBJ databases">
        <title>Comparative genomics of Lactococcus lactis strain WFLU12 isolated from the gastrointestinal tract of wild olive flounder (Paralichythys olivaceus).</title>
        <authorList>
            <person name="Nguyen T.L."/>
            <person name="Kim D.-H."/>
        </authorList>
    </citation>
    <scope>NUCLEOTIDE SEQUENCE [LARGE SCALE GENOMIC DNA]</scope>
    <source>
        <strain evidence="3">WFLU12</strain>
    </source>
</reference>
<protein>
    <recommendedName>
        <fullName evidence="1">ABC-three component systems C-terminal domain-containing protein</fullName>
    </recommendedName>
</protein>
<dbReference type="RefSeq" id="WP_095586557.1">
    <property type="nucleotide sequence ID" value="NZ_PKRZ01000001.1"/>
</dbReference>
<evidence type="ECO:0000259" key="1">
    <source>
        <dbReference type="Pfam" id="PF20275"/>
    </source>
</evidence>
<dbReference type="AlphaFoldDB" id="A0A2N5WBZ9"/>
<feature type="domain" description="ABC-three component systems C-terminal" evidence="1">
    <location>
        <begin position="183"/>
        <end position="306"/>
    </location>
</feature>
<dbReference type="EMBL" id="PKRZ01000001">
    <property type="protein sequence ID" value="PLW59757.1"/>
    <property type="molecule type" value="Genomic_DNA"/>
</dbReference>
<sequence>MDESSLYISKIMFKNQIYKYEGQQFEDLFVSILSRIYTEFQAVKAYGSIGDQKNDGFDMTTGTYYQIFGPEDINKPKTIQSAVTKLEKDFVGLVKQWDNLCKIKVFNFVINDKYKGVPSPIIQKCLELGKRQEYKDITLRIFKAVDLEREFEKLNEIQVQDIVGFIPTPNIELIKMDALKETVDYLLNKEMDFNQSENLSVPDFNSKIKFNDLGHRISNLLMTGSYQVGGLEDYFKLHPGVNSILQEKFSGLYLESQKRITDEVENTSDTRFMYILNEASPQRTTAIQSSVLVLMSYYFSSCDIFEEPIESEEIIDDIAKKTSNIR</sequence>
<dbReference type="InterPro" id="IPR046919">
    <property type="entry name" value="ABC-3C_CTD10"/>
</dbReference>
<gene>
    <name evidence="2" type="ORF">CYU10_000648</name>
</gene>
<accession>A0A2N5WBZ9</accession>
<evidence type="ECO:0000313" key="2">
    <source>
        <dbReference type="EMBL" id="PLW59757.1"/>
    </source>
</evidence>
<name>A0A2N5WBZ9_LACLL</name>
<proteinExistence type="predicted"/>
<evidence type="ECO:0000313" key="3">
    <source>
        <dbReference type="Proteomes" id="UP000234865"/>
    </source>
</evidence>
<dbReference type="Proteomes" id="UP000234865">
    <property type="component" value="Unassembled WGS sequence"/>
</dbReference>